<keyword evidence="3" id="KW-1185">Reference proteome</keyword>
<accession>A0ABU3FKP8</accession>
<evidence type="ECO:0000313" key="3">
    <source>
        <dbReference type="Proteomes" id="UP001269061"/>
    </source>
</evidence>
<feature type="coiled-coil region" evidence="1">
    <location>
        <begin position="23"/>
        <end position="90"/>
    </location>
</feature>
<evidence type="ECO:0000313" key="2">
    <source>
        <dbReference type="EMBL" id="MDT2771651.1"/>
    </source>
</evidence>
<feature type="coiled-coil region" evidence="1">
    <location>
        <begin position="114"/>
        <end position="197"/>
    </location>
</feature>
<name>A0ABU3FKP8_9ENTE</name>
<dbReference type="Proteomes" id="UP001269061">
    <property type="component" value="Unassembled WGS sequence"/>
</dbReference>
<organism evidence="2 3">
    <name type="scientific">Enterococcus pseudoavium</name>
    <dbReference type="NCBI Taxonomy" id="44007"/>
    <lineage>
        <taxon>Bacteria</taxon>
        <taxon>Bacillati</taxon>
        <taxon>Bacillota</taxon>
        <taxon>Bacilli</taxon>
        <taxon>Lactobacillales</taxon>
        <taxon>Enterococcaceae</taxon>
        <taxon>Enterococcus</taxon>
    </lineage>
</organism>
<dbReference type="RefSeq" id="WP_115873233.1">
    <property type="nucleotide sequence ID" value="NZ_JARQAV010000011.1"/>
</dbReference>
<evidence type="ECO:0000256" key="1">
    <source>
        <dbReference type="SAM" id="Coils"/>
    </source>
</evidence>
<proteinExistence type="predicted"/>
<reference evidence="2 3" key="1">
    <citation type="submission" date="2023-03" db="EMBL/GenBank/DDBJ databases">
        <authorList>
            <person name="Shen W."/>
            <person name="Cai J."/>
        </authorList>
    </citation>
    <scope>NUCLEOTIDE SEQUENCE [LARGE SCALE GENOMIC DNA]</scope>
    <source>
        <strain evidence="2 3">Y59</strain>
    </source>
</reference>
<protein>
    <submittedName>
        <fullName evidence="2">Uncharacterized protein</fullName>
    </submittedName>
</protein>
<gene>
    <name evidence="2" type="ORF">P7H46_12555</name>
</gene>
<keyword evidence="1" id="KW-0175">Coiled coil</keyword>
<dbReference type="EMBL" id="JARQAZ010000011">
    <property type="protein sequence ID" value="MDT2771651.1"/>
    <property type="molecule type" value="Genomic_DNA"/>
</dbReference>
<sequence length="332" mass="39062">MCAQQKKPGWFFNKTGIEKITDEAEVENKVTKLSEKIASKQSQEIAELKRVILEKEKELHQYQQSVAQKNQHLINENENYKRILLRWEEEQRQEVKQIQALETSLQRMNADGHQKEQVKAAEDLQMQLQQLEAERVHLLQMQDRLTEVHAEIKETRQQCQLVIHQQKDRELQRYKKIIELEKKIDELLLQLDAKDELWDQKEAIIREKEYQVSRLQQAGRRREAKTKVDITEWEKLLAEKRAENNQLKNEIQQAQQETAEVLDLARKQARKIVGSARSEAQQIEEISAAKAEKIYAQAEGISCEVIKTQPEIVKIFDELQDQVAQLKTLNSQ</sequence>
<feature type="coiled-coil region" evidence="1">
    <location>
        <begin position="230"/>
        <end position="267"/>
    </location>
</feature>
<comment type="caution">
    <text evidence="2">The sequence shown here is derived from an EMBL/GenBank/DDBJ whole genome shotgun (WGS) entry which is preliminary data.</text>
</comment>